<evidence type="ECO:0000313" key="2">
    <source>
        <dbReference type="Proteomes" id="UP000323717"/>
    </source>
</evidence>
<proteinExistence type="predicted"/>
<gene>
    <name evidence="1" type="ORF">F3D71_31400</name>
</gene>
<dbReference type="Proteomes" id="UP000323717">
    <property type="component" value="Unassembled WGS sequence"/>
</dbReference>
<accession>A0A5M5BRT2</accession>
<comment type="caution">
    <text evidence="1">The sequence shown here is derived from an EMBL/GenBank/DDBJ whole genome shotgun (WGS) entry which is preliminary data.</text>
</comment>
<evidence type="ECO:0000313" key="1">
    <source>
        <dbReference type="EMBL" id="KAA3931701.1"/>
    </source>
</evidence>
<dbReference type="EMBL" id="VWLE01000995">
    <property type="protein sequence ID" value="KAA3931701.1"/>
    <property type="molecule type" value="Genomic_DNA"/>
</dbReference>
<protein>
    <submittedName>
        <fullName evidence="1">Uncharacterized protein</fullName>
    </submittedName>
</protein>
<feature type="non-terminal residue" evidence="1">
    <location>
        <position position="1"/>
    </location>
</feature>
<organism evidence="1 2">
    <name type="scientific">Bacteroides ovatus</name>
    <dbReference type="NCBI Taxonomy" id="28116"/>
    <lineage>
        <taxon>Bacteria</taxon>
        <taxon>Pseudomonadati</taxon>
        <taxon>Bacteroidota</taxon>
        <taxon>Bacteroidia</taxon>
        <taxon>Bacteroidales</taxon>
        <taxon>Bacteroidaceae</taxon>
        <taxon>Bacteroides</taxon>
    </lineage>
</organism>
<reference evidence="1 2" key="1">
    <citation type="journal article" date="2019" name="Nat. Med.">
        <title>A library of human gut bacterial isolates paired with longitudinal multiomics data enables mechanistic microbiome research.</title>
        <authorList>
            <person name="Poyet M."/>
            <person name="Groussin M."/>
            <person name="Gibbons S.M."/>
            <person name="Avila-Pacheco J."/>
            <person name="Jiang X."/>
            <person name="Kearney S.M."/>
            <person name="Perrotta A.R."/>
            <person name="Berdy B."/>
            <person name="Zhao S."/>
            <person name="Lieberman T.D."/>
            <person name="Swanson P.K."/>
            <person name="Smith M."/>
            <person name="Roesemann S."/>
            <person name="Alexander J.E."/>
            <person name="Rich S.A."/>
            <person name="Livny J."/>
            <person name="Vlamakis H."/>
            <person name="Clish C."/>
            <person name="Bullock K."/>
            <person name="Deik A."/>
            <person name="Scott J."/>
            <person name="Pierce K.A."/>
            <person name="Xavier R.J."/>
            <person name="Alm E.J."/>
        </authorList>
    </citation>
    <scope>NUCLEOTIDE SEQUENCE [LARGE SCALE GENOMIC DNA]</scope>
    <source>
        <strain evidence="1 2">BIOML-A163</strain>
    </source>
</reference>
<name>A0A5M5BRT2_BACOV</name>
<dbReference type="AlphaFoldDB" id="A0A5M5BRT2"/>
<sequence length="302" mass="33168">ANGFINGMYLFCAVPVGATKLAFTFLNSATFDFVLLTTSESVEAIEPDWVEHTECLGGAYEAYLIDDVLRSVSGVSSVGTISQAQAIKYAQNRGKGFQLFDWEMHKDVGNLHFFKYGNTDSQGVCGYGTNNYQKVTGLTNALGIRDTVSYYKEKGGSNPQAEGAYRDGVNYQSVNVLGYENFQGNKAEWLQYVTVNKTAADGRWFITMPDGTERVVQGITVYNADIYPTHMVWGRYMDLIAAKEGGSTSSHWFDRFYVGTGLSRVVYRSSSYAYALGGVSYANANNDSSNTNANIGVRLANN</sequence>